<organism evidence="1">
    <name type="scientific">Arundo donax</name>
    <name type="common">Giant reed</name>
    <name type="synonym">Donax arundinaceus</name>
    <dbReference type="NCBI Taxonomy" id="35708"/>
    <lineage>
        <taxon>Eukaryota</taxon>
        <taxon>Viridiplantae</taxon>
        <taxon>Streptophyta</taxon>
        <taxon>Embryophyta</taxon>
        <taxon>Tracheophyta</taxon>
        <taxon>Spermatophyta</taxon>
        <taxon>Magnoliopsida</taxon>
        <taxon>Liliopsida</taxon>
        <taxon>Poales</taxon>
        <taxon>Poaceae</taxon>
        <taxon>PACMAD clade</taxon>
        <taxon>Arundinoideae</taxon>
        <taxon>Arundineae</taxon>
        <taxon>Arundo</taxon>
    </lineage>
</organism>
<dbReference type="AlphaFoldDB" id="A0A0A9PSY0"/>
<name>A0A0A9PSY0_ARUDO</name>
<reference evidence="1" key="2">
    <citation type="journal article" date="2015" name="Data Brief">
        <title>Shoot transcriptome of the giant reed, Arundo donax.</title>
        <authorList>
            <person name="Barrero R.A."/>
            <person name="Guerrero F.D."/>
            <person name="Moolhuijzen P."/>
            <person name="Goolsby J.A."/>
            <person name="Tidwell J."/>
            <person name="Bellgard S.E."/>
            <person name="Bellgard M.I."/>
        </authorList>
    </citation>
    <scope>NUCLEOTIDE SEQUENCE</scope>
    <source>
        <tissue evidence="1">Shoot tissue taken approximately 20 cm above the soil surface</tissue>
    </source>
</reference>
<protein>
    <submittedName>
        <fullName evidence="1">Uncharacterized protein</fullName>
    </submittedName>
</protein>
<reference evidence="1" key="1">
    <citation type="submission" date="2014-09" db="EMBL/GenBank/DDBJ databases">
        <authorList>
            <person name="Magalhaes I.L.F."/>
            <person name="Oliveira U."/>
            <person name="Santos F.R."/>
            <person name="Vidigal T.H.D.A."/>
            <person name="Brescovit A.D."/>
            <person name="Santos A.J."/>
        </authorList>
    </citation>
    <scope>NUCLEOTIDE SEQUENCE</scope>
    <source>
        <tissue evidence="1">Shoot tissue taken approximately 20 cm above the soil surface</tissue>
    </source>
</reference>
<evidence type="ECO:0000313" key="1">
    <source>
        <dbReference type="EMBL" id="JAD19012.1"/>
    </source>
</evidence>
<sequence length="30" mass="3650">MFYAGLQKKSITFNTWYTLFHSQTLIYSFL</sequence>
<dbReference type="EMBL" id="GBRH01278883">
    <property type="protein sequence ID" value="JAD19012.1"/>
    <property type="molecule type" value="Transcribed_RNA"/>
</dbReference>
<proteinExistence type="predicted"/>
<accession>A0A0A9PSY0</accession>